<feature type="region of interest" description="Disordered" evidence="2">
    <location>
        <begin position="364"/>
        <end position="389"/>
    </location>
</feature>
<keyword evidence="1" id="KW-0175">Coiled coil</keyword>
<feature type="coiled-coil region" evidence="1">
    <location>
        <begin position="621"/>
        <end position="655"/>
    </location>
</feature>
<dbReference type="EMBL" id="JAUHHV010000009">
    <property type="protein sequence ID" value="KAK1411941.1"/>
    <property type="molecule type" value="Genomic_DNA"/>
</dbReference>
<reference evidence="3" key="1">
    <citation type="journal article" date="2023" name="bioRxiv">
        <title>Improved chromosome-level genome assembly for marigold (Tagetes erecta).</title>
        <authorList>
            <person name="Jiang F."/>
            <person name="Yuan L."/>
            <person name="Wang S."/>
            <person name="Wang H."/>
            <person name="Xu D."/>
            <person name="Wang A."/>
            <person name="Fan W."/>
        </authorList>
    </citation>
    <scope>NUCLEOTIDE SEQUENCE</scope>
    <source>
        <strain evidence="3">WSJ</strain>
        <tissue evidence="3">Leaf</tissue>
    </source>
</reference>
<evidence type="ECO:0000256" key="2">
    <source>
        <dbReference type="SAM" id="MobiDB-lite"/>
    </source>
</evidence>
<feature type="compositionally biased region" description="Acidic residues" evidence="2">
    <location>
        <begin position="475"/>
        <end position="487"/>
    </location>
</feature>
<organism evidence="3 4">
    <name type="scientific">Tagetes erecta</name>
    <name type="common">African marigold</name>
    <dbReference type="NCBI Taxonomy" id="13708"/>
    <lineage>
        <taxon>Eukaryota</taxon>
        <taxon>Viridiplantae</taxon>
        <taxon>Streptophyta</taxon>
        <taxon>Embryophyta</taxon>
        <taxon>Tracheophyta</taxon>
        <taxon>Spermatophyta</taxon>
        <taxon>Magnoliopsida</taxon>
        <taxon>eudicotyledons</taxon>
        <taxon>Gunneridae</taxon>
        <taxon>Pentapetalae</taxon>
        <taxon>asterids</taxon>
        <taxon>campanulids</taxon>
        <taxon>Asterales</taxon>
        <taxon>Asteraceae</taxon>
        <taxon>Asteroideae</taxon>
        <taxon>Heliantheae alliance</taxon>
        <taxon>Tageteae</taxon>
        <taxon>Tagetes</taxon>
    </lineage>
</organism>
<dbReference type="AlphaFoldDB" id="A0AAD8K081"/>
<sequence length="752" mass="86137">MFRLAGSLMLLNNFEEQHFTEMAVAGLCKASGLDSHLGNNERSTTRTSSIRKMWRDLENEGRAKENEWRQTSGMVSSPESPCSSSLEGESMECEDTLRGTNEIENECPRRQNQMVVQEKEGVRKVFEEQGSKSFGGHTVYSSSRLNNECKRVRIVREWIESSTQQGDPSRTSGSDESITQTGSQIDGARRPIRRIYGRQALLDLLAKFVRGRKKEVDELLENGFVSNFAHRHRIQSLLKARFLRNQRFVEVEKQTSVAASELGFLRQTHAVSDIRKGFLTRLNNYGHATQSDSDTSSDNEMNNYDRVEQVEEAIEEIPHDIGENFEITNLRNHWESHNPPEFPSAVGEMHDNNILQCEEREKLPFSVDHSPRSDQSDSETSFDNDMTNGHTEQAVGEEFEATNFTSNWESTNQQEHTQSDSDSDTSLDNEMRLDHIEQAEEIVNEIPNASHSPQQSHDDGGWYQEIVGSDFQESHEDEEEEEEEEWYGNDNAVDPTESWFGGNNSYLEAALVNRSNAFYWSDDDVDDNGSRVVELRELTNRRSVSNLLQSDFGSTLDQLMQSYVNRQDQSFESENEWMQDHNQQSSQNENVTDIDASPQTHADHDLHSAADSQFHDSDYHLSNEQEIINSLRIDMETLEQRMNDMQKMLETCMDMQIELQRSVRQEIHSALTRSSTSTGAFEDGVWNYQSKDCFLCCDNESESLPDRSAHMLHICSKCAQKISVFFVQVFPCHSFENISIFICPSPFLLEHS</sequence>
<feature type="compositionally biased region" description="Basic and acidic residues" evidence="2">
    <location>
        <begin position="364"/>
        <end position="375"/>
    </location>
</feature>
<feature type="region of interest" description="Disordered" evidence="2">
    <location>
        <begin position="61"/>
        <end position="90"/>
    </location>
</feature>
<feature type="compositionally biased region" description="Low complexity" evidence="2">
    <location>
        <begin position="72"/>
        <end position="88"/>
    </location>
</feature>
<protein>
    <submittedName>
        <fullName evidence="3">Uncharacterized protein</fullName>
    </submittedName>
</protein>
<feature type="region of interest" description="Disordered" evidence="2">
    <location>
        <begin position="160"/>
        <end position="186"/>
    </location>
</feature>
<evidence type="ECO:0000313" key="3">
    <source>
        <dbReference type="EMBL" id="KAK1411941.1"/>
    </source>
</evidence>
<evidence type="ECO:0000256" key="1">
    <source>
        <dbReference type="SAM" id="Coils"/>
    </source>
</evidence>
<proteinExistence type="predicted"/>
<comment type="caution">
    <text evidence="3">The sequence shown here is derived from an EMBL/GenBank/DDBJ whole genome shotgun (WGS) entry which is preliminary data.</text>
</comment>
<feature type="region of interest" description="Disordered" evidence="2">
    <location>
        <begin position="471"/>
        <end position="490"/>
    </location>
</feature>
<accession>A0AAD8K081</accession>
<dbReference type="Proteomes" id="UP001229421">
    <property type="component" value="Unassembled WGS sequence"/>
</dbReference>
<dbReference type="PANTHER" id="PTHR46519:SF3">
    <property type="entry name" value="RING_U-BOX SUPERFAMILY PROTEIN"/>
    <property type="match status" value="1"/>
</dbReference>
<feature type="compositionally biased region" description="Polar residues" evidence="2">
    <location>
        <begin position="580"/>
        <end position="591"/>
    </location>
</feature>
<name>A0AAD8K081_TARER</name>
<gene>
    <name evidence="3" type="ORF">QVD17_32815</name>
</gene>
<feature type="region of interest" description="Disordered" evidence="2">
    <location>
        <begin position="570"/>
        <end position="602"/>
    </location>
</feature>
<dbReference type="PANTHER" id="PTHR46519">
    <property type="entry name" value="RING/U-BOX SUPERFAMILY PROTEIN"/>
    <property type="match status" value="1"/>
</dbReference>
<keyword evidence="4" id="KW-1185">Reference proteome</keyword>
<feature type="compositionally biased region" description="Polar residues" evidence="2">
    <location>
        <begin position="160"/>
        <end position="184"/>
    </location>
</feature>
<evidence type="ECO:0000313" key="4">
    <source>
        <dbReference type="Proteomes" id="UP001229421"/>
    </source>
</evidence>